<name>A0ABU6TAF4_9FABA</name>
<evidence type="ECO:0000256" key="1">
    <source>
        <dbReference type="SAM" id="MobiDB-lite"/>
    </source>
</evidence>
<feature type="compositionally biased region" description="Low complexity" evidence="1">
    <location>
        <begin position="26"/>
        <end position="50"/>
    </location>
</feature>
<feature type="compositionally biased region" description="Low complexity" evidence="1">
    <location>
        <begin position="101"/>
        <end position="134"/>
    </location>
</feature>
<dbReference type="EMBL" id="JASCZI010090690">
    <property type="protein sequence ID" value="MED6145033.1"/>
    <property type="molecule type" value="Genomic_DNA"/>
</dbReference>
<comment type="caution">
    <text evidence="2">The sequence shown here is derived from an EMBL/GenBank/DDBJ whole genome shotgun (WGS) entry which is preliminary data.</text>
</comment>
<feature type="region of interest" description="Disordered" evidence="1">
    <location>
        <begin position="338"/>
        <end position="364"/>
    </location>
</feature>
<organism evidence="2 3">
    <name type="scientific">Stylosanthes scabra</name>
    <dbReference type="NCBI Taxonomy" id="79078"/>
    <lineage>
        <taxon>Eukaryota</taxon>
        <taxon>Viridiplantae</taxon>
        <taxon>Streptophyta</taxon>
        <taxon>Embryophyta</taxon>
        <taxon>Tracheophyta</taxon>
        <taxon>Spermatophyta</taxon>
        <taxon>Magnoliopsida</taxon>
        <taxon>eudicotyledons</taxon>
        <taxon>Gunneridae</taxon>
        <taxon>Pentapetalae</taxon>
        <taxon>rosids</taxon>
        <taxon>fabids</taxon>
        <taxon>Fabales</taxon>
        <taxon>Fabaceae</taxon>
        <taxon>Papilionoideae</taxon>
        <taxon>50 kb inversion clade</taxon>
        <taxon>dalbergioids sensu lato</taxon>
        <taxon>Dalbergieae</taxon>
        <taxon>Pterocarpus clade</taxon>
        <taxon>Stylosanthes</taxon>
    </lineage>
</organism>
<feature type="compositionally biased region" description="Basic and acidic residues" evidence="1">
    <location>
        <begin position="402"/>
        <end position="421"/>
    </location>
</feature>
<protein>
    <submittedName>
        <fullName evidence="2">Uncharacterized protein</fullName>
    </submittedName>
</protein>
<keyword evidence="3" id="KW-1185">Reference proteome</keyword>
<evidence type="ECO:0000313" key="2">
    <source>
        <dbReference type="EMBL" id="MED6145033.1"/>
    </source>
</evidence>
<sequence length="450" mass="48770">MEAKGFDIFSSVWSTNPPKNKGHGRSSSSPLQPQNPLLQKDSENGIIKGNNIKKLKNQGSKSYSQESNQVSTNNSRTLHVSFTSEPLSARNDPLKPKDQGSNKSSSQESNQVSTNNSSTPSSSLLPSQNPLQQNDPRNDPLKASYQGVKSSIQEPKQVSTNVTNIKTNIGTSDSSDDDGHHDNLAQPASSVAASNGEFDPKNKGLELEIQKPAVQAMKQPGLSIDVGSSYVFPAHVFAKNTTNGPADWSLASNESLFSIHMGNMSFSHDLTCLSRNDFWIDTPLASPSQHQPPSPLPLHLQMPSKFNNISQQAAEIHEESAGVSEMAIETMREVIMETSQNKPNATKRGKKNKNTSVAAASKLSTDEDKKVACKSVALNGAEKKQQQDTSNTVYQSPNPMKASRDAEEENQKEQETQKVVEDESSNPRTTNNTHKAGGGGWLSSFICCCC</sequence>
<dbReference type="Proteomes" id="UP001341840">
    <property type="component" value="Unassembled WGS sequence"/>
</dbReference>
<proteinExistence type="predicted"/>
<feature type="region of interest" description="Disordered" evidence="1">
    <location>
        <begin position="379"/>
        <end position="436"/>
    </location>
</feature>
<evidence type="ECO:0000313" key="3">
    <source>
        <dbReference type="Proteomes" id="UP001341840"/>
    </source>
</evidence>
<dbReference type="PANTHER" id="PTHR33673:SF38">
    <property type="entry name" value="CHROMODOMAIN-HELICASE-DNA-BINDING PROTEIN 7-LIKE"/>
    <property type="match status" value="1"/>
</dbReference>
<reference evidence="2 3" key="1">
    <citation type="journal article" date="2023" name="Plants (Basel)">
        <title>Bridging the Gap: Combining Genomics and Transcriptomics Approaches to Understand Stylosanthes scabra, an Orphan Legume from the Brazilian Caatinga.</title>
        <authorList>
            <person name="Ferreira-Neto J.R.C."/>
            <person name="da Silva M.D."/>
            <person name="Binneck E."/>
            <person name="de Melo N.F."/>
            <person name="da Silva R.H."/>
            <person name="de Melo A.L.T.M."/>
            <person name="Pandolfi V."/>
            <person name="Bustamante F.O."/>
            <person name="Brasileiro-Vidal A.C."/>
            <person name="Benko-Iseppon A.M."/>
        </authorList>
    </citation>
    <scope>NUCLEOTIDE SEQUENCE [LARGE SCALE GENOMIC DNA]</scope>
    <source>
        <tissue evidence="2">Leaves</tissue>
    </source>
</reference>
<dbReference type="PANTHER" id="PTHR33673">
    <property type="entry name" value="SUPPRESSOR SRP40-LIKE PROTEIN"/>
    <property type="match status" value="1"/>
</dbReference>
<feature type="region of interest" description="Disordered" evidence="1">
    <location>
        <begin position="1"/>
        <end position="202"/>
    </location>
</feature>
<feature type="compositionally biased region" description="Polar residues" evidence="1">
    <location>
        <begin position="147"/>
        <end position="171"/>
    </location>
</feature>
<accession>A0ABU6TAF4</accession>
<feature type="compositionally biased region" description="Polar residues" evidence="1">
    <location>
        <begin position="60"/>
        <end position="86"/>
    </location>
</feature>
<gene>
    <name evidence="2" type="ORF">PIB30_021181</name>
</gene>
<feature type="compositionally biased region" description="Polar residues" evidence="1">
    <location>
        <begin position="387"/>
        <end position="398"/>
    </location>
</feature>